<dbReference type="AlphaFoldDB" id="A0A5C8PUA0"/>
<dbReference type="CDD" id="cd00188">
    <property type="entry name" value="TOPRIM"/>
    <property type="match status" value="1"/>
</dbReference>
<keyword evidence="3" id="KW-1185">Reference proteome</keyword>
<gene>
    <name evidence="2" type="ORF">FHP25_05155</name>
</gene>
<feature type="compositionally biased region" description="Low complexity" evidence="1">
    <location>
        <begin position="262"/>
        <end position="278"/>
    </location>
</feature>
<organism evidence="2 3">
    <name type="scientific">Vineibacter terrae</name>
    <dbReference type="NCBI Taxonomy" id="2586908"/>
    <lineage>
        <taxon>Bacteria</taxon>
        <taxon>Pseudomonadati</taxon>
        <taxon>Pseudomonadota</taxon>
        <taxon>Alphaproteobacteria</taxon>
        <taxon>Hyphomicrobiales</taxon>
        <taxon>Vineibacter</taxon>
    </lineage>
</organism>
<comment type="caution">
    <text evidence="2">The sequence shown here is derived from an EMBL/GenBank/DDBJ whole genome shotgun (WGS) entry which is preliminary data.</text>
</comment>
<reference evidence="2 3" key="1">
    <citation type="submission" date="2019-06" db="EMBL/GenBank/DDBJ databases">
        <title>New taxonomy in bacterial strain CC-CFT640, isolated from vineyard.</title>
        <authorList>
            <person name="Lin S.-Y."/>
            <person name="Tsai C.-F."/>
            <person name="Young C.-C."/>
        </authorList>
    </citation>
    <scope>NUCLEOTIDE SEQUENCE [LARGE SCALE GENOMIC DNA]</scope>
    <source>
        <strain evidence="2 3">CC-CFT640</strain>
    </source>
</reference>
<dbReference type="Proteomes" id="UP000321638">
    <property type="component" value="Unassembled WGS sequence"/>
</dbReference>
<proteinExistence type="predicted"/>
<evidence type="ECO:0000313" key="3">
    <source>
        <dbReference type="Proteomes" id="UP000321638"/>
    </source>
</evidence>
<evidence type="ECO:0000313" key="2">
    <source>
        <dbReference type="EMBL" id="TXL80418.1"/>
    </source>
</evidence>
<sequence length="740" mass="79193">MSARDFADLTHADHGTPLRWWRYTDGFAVANFVDRTGRIIIMPAVRNGERCYWHEPLPPLPLYRAAALAARPDAPVLVVESETAAEAAGVLFPDHVCTSWPGGSNAVNKADLGPLQGRDVILWPDNDGAGLTAMARLQTRLQSVARTVAKVDVPRSWPNGWDVAKSPPAGTTPDTLRAMLRDAGGGIRAQPRQEGGETNRAASPDAPGARHSSGAPARRAGSWPDTASDPALRAGAPLQGGLARPQWRAPGNDEQACDEDPAGPVAVSSSPAPSPDSAWPEPDLSLLDGHRGHLPAFPVGVLPAFWRDGCGRAAQDAGAPVDYLALALLAVGASLIGTARRISPVPAWTEPCVLWAALVGGRSSGKTRGQEAVLRLLRVLEDSLGTTSDAARHRHLAALESARQVARWWRQQVHNTAMAGAEPPELPPDAVAPPPLRQLITGEPAVETLADMLRGHRRGILMAPGALAGWLDSTARRVRRHRNRSAWLRWWSAIPPEAAVSVLGTMEPGSTAAAVAGDDGLAARLLFACPEPRPPQALSDRAAPLGPAALAALARLRDLPEPPRVVPLSAGARLRFEDFRQAHAVAASRLDGAEAAWWSKGPASVLRLAGVMAFLAWASQPEGTAEPPMLELGTLEAGAGLWQRYLWPHARAVLRSGGIDREPDIKVLRWIRQHAKTQVSREDLRARALCRTCDAGETDVIAARLVAEGWLRPVENVHRPPGRPPVRWVVHPRLCEARDA</sequence>
<accession>A0A5C8PUA0</accession>
<evidence type="ECO:0000256" key="1">
    <source>
        <dbReference type="SAM" id="MobiDB-lite"/>
    </source>
</evidence>
<feature type="region of interest" description="Disordered" evidence="1">
    <location>
        <begin position="187"/>
        <end position="284"/>
    </location>
</feature>
<dbReference type="Pfam" id="PF13148">
    <property type="entry name" value="DUF3987"/>
    <property type="match status" value="1"/>
</dbReference>
<dbReference type="EMBL" id="VDUZ01000004">
    <property type="protein sequence ID" value="TXL80418.1"/>
    <property type="molecule type" value="Genomic_DNA"/>
</dbReference>
<dbReference type="InterPro" id="IPR025048">
    <property type="entry name" value="DUF3987"/>
</dbReference>
<name>A0A5C8PUA0_9HYPH</name>
<dbReference type="OrthoDB" id="5453446at2"/>
<protein>
    <submittedName>
        <fullName evidence="2">DUF3987 domain-containing protein</fullName>
    </submittedName>
</protein>
<dbReference type="RefSeq" id="WP_147845833.1">
    <property type="nucleotide sequence ID" value="NZ_VDUZ01000004.1"/>
</dbReference>